<dbReference type="NCBIfam" id="TIGR02486">
    <property type="entry name" value="RDH"/>
    <property type="match status" value="1"/>
</dbReference>
<dbReference type="GO" id="GO:0051539">
    <property type="term" value="F:4 iron, 4 sulfur cluster binding"/>
    <property type="evidence" value="ECO:0007669"/>
    <property type="project" value="UniProtKB-KW"/>
</dbReference>
<dbReference type="InterPro" id="IPR019546">
    <property type="entry name" value="TAT_signal_bac_arc"/>
</dbReference>
<accession>F8WQM9</accession>
<reference evidence="11" key="1">
    <citation type="submission" date="2011-01" db="EMBL/GenBank/DDBJ databases">
        <title>A novel trichloroethene-to-ethene-respiring Dehalococcoides species.</title>
        <authorList>
            <person name="Kitajima M."/>
            <person name="Yohda M."/>
            <person name="Tamura N."/>
            <person name="Miyajima T."/>
            <person name="Nishimura M."/>
            <person name="Yagi O."/>
            <person name="Tsukahara M."/>
            <person name="Teruya M."/>
            <person name="Kikuzato I."/>
            <person name="Fujimori K."/>
            <person name="Imada Y."/>
            <person name="Nezuo M."/>
            <person name="Sato Y."/>
            <person name="Yano S."/>
            <person name="Miwa Y."/>
            <person name="Koike S."/>
            <person name="Shibasaki J."/>
            <person name="Machida M."/>
            <person name="Hirano T."/>
        </authorList>
    </citation>
    <scope>NUCLEOTIDE SEQUENCE</scope>
</reference>
<evidence type="ECO:0000256" key="9">
    <source>
        <dbReference type="ARBA" id="ARBA00029374"/>
    </source>
</evidence>
<evidence type="ECO:0000256" key="1">
    <source>
        <dbReference type="ARBA" id="ARBA00004236"/>
    </source>
</evidence>
<proteinExistence type="predicted"/>
<evidence type="ECO:0000256" key="7">
    <source>
        <dbReference type="ARBA" id="ARBA00023014"/>
    </source>
</evidence>
<protein>
    <submittedName>
        <fullName evidence="11">Vinyl chloride dehalogenase</fullName>
    </submittedName>
</protein>
<keyword evidence="5" id="KW-0732">Signal</keyword>
<evidence type="ECO:0000256" key="6">
    <source>
        <dbReference type="ARBA" id="ARBA00023004"/>
    </source>
</evidence>
<dbReference type="AlphaFoldDB" id="F8WQM9"/>
<dbReference type="NCBIfam" id="TIGR01409">
    <property type="entry name" value="TAT_signal_seq"/>
    <property type="match status" value="1"/>
</dbReference>
<name>F8WQM9_9CHLR</name>
<organism evidence="11">
    <name type="scientific">Dehalococcoides sp. enrichment culture clone ATV1-2</name>
    <dbReference type="NCBI Taxonomy" id="979587"/>
    <lineage>
        <taxon>Bacteria</taxon>
        <taxon>Bacillati</taxon>
        <taxon>Chloroflexota</taxon>
        <taxon>Dehalococcoidia</taxon>
        <taxon>Dehalococcoidales</taxon>
        <taxon>Dehalococcoidaceae</taxon>
        <taxon>Dehalococcoides</taxon>
        <taxon>environmental samples</taxon>
    </lineage>
</organism>
<keyword evidence="8" id="KW-0472">Membrane</keyword>
<keyword evidence="3" id="KW-0004">4Fe-4S</keyword>
<evidence type="ECO:0000256" key="5">
    <source>
        <dbReference type="ARBA" id="ARBA00022729"/>
    </source>
</evidence>
<dbReference type="GO" id="GO:0005886">
    <property type="term" value="C:plasma membrane"/>
    <property type="evidence" value="ECO:0007669"/>
    <property type="project" value="UniProtKB-SubCell"/>
</dbReference>
<comment type="subcellular location">
    <subcellularLocation>
        <location evidence="1">Cell membrane</location>
    </subcellularLocation>
</comment>
<sequence length="516" mass="57465">MHNFHCTISRRDFMKGLGLAGAGIGAATSVMPNFHDLDEVISAASAETSSLSGKSLNNFPWYVKERDFENPTIDIDWSILARHDGYNHQGAYWGPVPANGYDKRYPDPADQCLTLPEKRDLYLAWAKQQFPDWEPGINGHGPTRDEALWFASSTGGLGRYRIPGTQQMMSTMRLDGSTGGWGYYNLPPAAVWGGKYPRWEGTPEENTLMMRTVCQFFGYSSIGVMPITSNTKKLFFEKQIPFQFTPGDPGVFGGTGNVQFDVPLPKTPVPIVWEEVDKGYYNDQKIVIPNKANWVLTMTMPLPEDRFKRSLGWSCDASSMIAYPQMAFNGGRVQTFLKALGYQGLGGDMAMWGPGGAFGVMSGLSEQGRVANEISPKYGSATKGSNRLVCDLPMVPTKPIDAGIHKFCETCGICTTVCPSNAIQVGPPQWSNNRWDNTPGYLGYRLNWGRCVLCTNCETYCPFFNMTNGSLIHNVVRSTVAATPVFNSFFRQMEHTFGYGMKDDLNDWWNQSHKPW</sequence>
<comment type="cofactor">
    <cofactor evidence="9">
        <name>corrinoid</name>
        <dbReference type="ChEBI" id="CHEBI:33913"/>
    </cofactor>
</comment>
<keyword evidence="7" id="KW-0411">Iron-sulfur</keyword>
<evidence type="ECO:0000256" key="3">
    <source>
        <dbReference type="ARBA" id="ARBA00022485"/>
    </source>
</evidence>
<dbReference type="GO" id="GO:0046872">
    <property type="term" value="F:metal ion binding"/>
    <property type="evidence" value="ECO:0007669"/>
    <property type="project" value="UniProtKB-KW"/>
</dbReference>
<dbReference type="PROSITE" id="PS51379">
    <property type="entry name" value="4FE4S_FER_2"/>
    <property type="match status" value="2"/>
</dbReference>
<dbReference type="PROSITE" id="PS00198">
    <property type="entry name" value="4FE4S_FER_1"/>
    <property type="match status" value="2"/>
</dbReference>
<dbReference type="Pfam" id="PF13486">
    <property type="entry name" value="Dehalogenase"/>
    <property type="match status" value="1"/>
</dbReference>
<feature type="domain" description="4Fe-4S ferredoxin-type" evidence="10">
    <location>
        <begin position="396"/>
        <end position="428"/>
    </location>
</feature>
<keyword evidence="2" id="KW-1003">Cell membrane</keyword>
<evidence type="ECO:0000259" key="10">
    <source>
        <dbReference type="PROSITE" id="PS51379"/>
    </source>
</evidence>
<dbReference type="InterPro" id="IPR017896">
    <property type="entry name" value="4Fe4S_Fe-S-bd"/>
</dbReference>
<dbReference type="InterPro" id="IPR028894">
    <property type="entry name" value="RDH_dom"/>
</dbReference>
<keyword evidence="4" id="KW-0479">Metal-binding</keyword>
<dbReference type="SUPFAM" id="SSF54862">
    <property type="entry name" value="4Fe-4S ferredoxins"/>
    <property type="match status" value="1"/>
</dbReference>
<evidence type="ECO:0000313" key="11">
    <source>
        <dbReference type="EMBL" id="BAK52810.1"/>
    </source>
</evidence>
<dbReference type="InterPro" id="IPR006311">
    <property type="entry name" value="TAT_signal"/>
</dbReference>
<dbReference type="PROSITE" id="PS51318">
    <property type="entry name" value="TAT"/>
    <property type="match status" value="1"/>
</dbReference>
<dbReference type="Gene3D" id="3.30.70.3270">
    <property type="match status" value="1"/>
</dbReference>
<dbReference type="InterPro" id="IPR017900">
    <property type="entry name" value="4Fe4S_Fe_S_CS"/>
</dbReference>
<feature type="domain" description="4Fe-4S ferredoxin-type" evidence="10">
    <location>
        <begin position="442"/>
        <end position="471"/>
    </location>
</feature>
<keyword evidence="6" id="KW-0408">Iron</keyword>
<evidence type="ECO:0000256" key="2">
    <source>
        <dbReference type="ARBA" id="ARBA00022475"/>
    </source>
</evidence>
<evidence type="ECO:0000256" key="8">
    <source>
        <dbReference type="ARBA" id="ARBA00023136"/>
    </source>
</evidence>
<dbReference type="EMBL" id="AB610505">
    <property type="protein sequence ID" value="BAK52810.1"/>
    <property type="molecule type" value="Genomic_DNA"/>
</dbReference>
<dbReference type="InterPro" id="IPR012832">
    <property type="entry name" value="RDH"/>
</dbReference>
<dbReference type="Pfam" id="PF12838">
    <property type="entry name" value="Fer4_7"/>
    <property type="match status" value="1"/>
</dbReference>
<evidence type="ECO:0000256" key="4">
    <source>
        <dbReference type="ARBA" id="ARBA00022723"/>
    </source>
</evidence>